<reference evidence="1" key="1">
    <citation type="submission" date="2014-11" db="EMBL/GenBank/DDBJ databases">
        <authorList>
            <person name="Amaro Gonzalez C."/>
        </authorList>
    </citation>
    <scope>NUCLEOTIDE SEQUENCE</scope>
</reference>
<organism evidence="1">
    <name type="scientific">Anguilla anguilla</name>
    <name type="common">European freshwater eel</name>
    <name type="synonym">Muraena anguilla</name>
    <dbReference type="NCBI Taxonomy" id="7936"/>
    <lineage>
        <taxon>Eukaryota</taxon>
        <taxon>Metazoa</taxon>
        <taxon>Chordata</taxon>
        <taxon>Craniata</taxon>
        <taxon>Vertebrata</taxon>
        <taxon>Euteleostomi</taxon>
        <taxon>Actinopterygii</taxon>
        <taxon>Neopterygii</taxon>
        <taxon>Teleostei</taxon>
        <taxon>Anguilliformes</taxon>
        <taxon>Anguillidae</taxon>
        <taxon>Anguilla</taxon>
    </lineage>
</organism>
<proteinExistence type="predicted"/>
<evidence type="ECO:0000313" key="1">
    <source>
        <dbReference type="EMBL" id="JAH84510.1"/>
    </source>
</evidence>
<accession>A0A0E9W4I9</accession>
<protein>
    <submittedName>
        <fullName evidence="1">Uncharacterized protein</fullName>
    </submittedName>
</protein>
<dbReference type="AlphaFoldDB" id="A0A0E9W4I9"/>
<dbReference type="EMBL" id="GBXM01024067">
    <property type="protein sequence ID" value="JAH84510.1"/>
    <property type="molecule type" value="Transcribed_RNA"/>
</dbReference>
<sequence length="28" mass="3186">MAAKAESCADHRLLLRDWFTDRCYAGQG</sequence>
<name>A0A0E9W4I9_ANGAN</name>
<reference evidence="1" key="2">
    <citation type="journal article" date="2015" name="Fish Shellfish Immunol.">
        <title>Early steps in the European eel (Anguilla anguilla)-Vibrio vulnificus interaction in the gills: Role of the RtxA13 toxin.</title>
        <authorList>
            <person name="Callol A."/>
            <person name="Pajuelo D."/>
            <person name="Ebbesson L."/>
            <person name="Teles M."/>
            <person name="MacKenzie S."/>
            <person name="Amaro C."/>
        </authorList>
    </citation>
    <scope>NUCLEOTIDE SEQUENCE</scope>
</reference>